<evidence type="ECO:0000256" key="2">
    <source>
        <dbReference type="ARBA" id="ARBA00012479"/>
    </source>
</evidence>
<feature type="active site" description="Charge relay system" evidence="7">
    <location>
        <position position="257"/>
    </location>
</feature>
<evidence type="ECO:0000256" key="5">
    <source>
        <dbReference type="ARBA" id="ARBA00047590"/>
    </source>
</evidence>
<sequence length="279" mass="30979">MKQIESIKEFGGFLNRYVHPSSSCHCDMTFSVFLPSVAQNEKVPALYWLSGLTCTDDNARTKGGMQRYAEEHGIALVFPDTSPRGADVPDEADRYDLGQGAGFYVNATQAPWNRHYHMYDYITDELPKLIESELPILGNVKSISGHSMGGHGALVCALKNPGSYRSVSAFAPICNPMECGWGQGCFSAYLGNDKEEWKDYDATELVKSGARVDTLLIDQGTADEFYDEGQLLPENLQEACNSEGQELVLRMQPGYDHSYHFIASFVGEHIAYHAKHLKC</sequence>
<evidence type="ECO:0000256" key="8">
    <source>
        <dbReference type="RuleBase" id="RU363068"/>
    </source>
</evidence>
<dbReference type="GO" id="GO:0052689">
    <property type="term" value="F:carboxylic ester hydrolase activity"/>
    <property type="evidence" value="ECO:0007669"/>
    <property type="project" value="UniProtKB-KW"/>
</dbReference>
<dbReference type="NCBIfam" id="TIGR02821">
    <property type="entry name" value="fghA_ester_D"/>
    <property type="match status" value="1"/>
</dbReference>
<evidence type="ECO:0000256" key="1">
    <source>
        <dbReference type="ARBA" id="ARBA00005622"/>
    </source>
</evidence>
<dbReference type="EMBL" id="AP012273">
    <property type="protein sequence ID" value="BAO43166.1"/>
    <property type="molecule type" value="Genomic_DNA"/>
</dbReference>
<feature type="active site" description="Charge relay system" evidence="7">
    <location>
        <position position="147"/>
    </location>
</feature>
<protein>
    <recommendedName>
        <fullName evidence="2 6">S-formylglutathione hydrolase</fullName>
        <ecNumber evidence="2 6">3.1.2.12</ecNumber>
    </recommendedName>
</protein>
<dbReference type="InterPro" id="IPR000801">
    <property type="entry name" value="Esterase-like"/>
</dbReference>
<dbReference type="KEGG" id="tbn:TBH_C0220"/>
<dbReference type="GO" id="GO:0005829">
    <property type="term" value="C:cytosol"/>
    <property type="evidence" value="ECO:0007669"/>
    <property type="project" value="TreeGrafter"/>
</dbReference>
<evidence type="ECO:0000256" key="4">
    <source>
        <dbReference type="ARBA" id="ARBA00022801"/>
    </source>
</evidence>
<keyword evidence="10" id="KW-1185">Reference proteome</keyword>
<dbReference type="GO" id="GO:0018738">
    <property type="term" value="F:S-formylglutathione hydrolase activity"/>
    <property type="evidence" value="ECO:0007669"/>
    <property type="project" value="UniProtKB-UniRule"/>
</dbReference>
<evidence type="ECO:0000313" key="10">
    <source>
        <dbReference type="Proteomes" id="UP000031631"/>
    </source>
</evidence>
<evidence type="ECO:0000256" key="6">
    <source>
        <dbReference type="NCBIfam" id="TIGR02821"/>
    </source>
</evidence>
<dbReference type="Gene3D" id="3.40.50.1820">
    <property type="entry name" value="alpha/beta hydrolase"/>
    <property type="match status" value="1"/>
</dbReference>
<dbReference type="Pfam" id="PF00756">
    <property type="entry name" value="Esterase"/>
    <property type="match status" value="1"/>
</dbReference>
<accession>A0A7U6GGF6</accession>
<dbReference type="AlphaFoldDB" id="A0A7U6GGF6"/>
<evidence type="ECO:0000256" key="7">
    <source>
        <dbReference type="PIRSR" id="PIRSR614186-1"/>
    </source>
</evidence>
<dbReference type="RefSeq" id="WP_041064519.1">
    <property type="nucleotide sequence ID" value="NZ_AP012273.1"/>
</dbReference>
<proteinExistence type="inferred from homology"/>
<dbReference type="Proteomes" id="UP000031631">
    <property type="component" value="Chromosome"/>
</dbReference>
<feature type="active site" description="Charge relay system" evidence="7">
    <location>
        <position position="223"/>
    </location>
</feature>
<evidence type="ECO:0000313" key="9">
    <source>
        <dbReference type="EMBL" id="BAO43166.1"/>
    </source>
</evidence>
<organism evidence="9 10">
    <name type="scientific">Thiolapillus brandeum</name>
    <dbReference type="NCBI Taxonomy" id="1076588"/>
    <lineage>
        <taxon>Bacteria</taxon>
        <taxon>Pseudomonadati</taxon>
        <taxon>Pseudomonadota</taxon>
        <taxon>Gammaproteobacteria</taxon>
        <taxon>Chromatiales</taxon>
        <taxon>Sedimenticolaceae</taxon>
        <taxon>Thiolapillus</taxon>
    </lineage>
</organism>
<dbReference type="GO" id="GO:0046294">
    <property type="term" value="P:formaldehyde catabolic process"/>
    <property type="evidence" value="ECO:0007669"/>
    <property type="project" value="InterPro"/>
</dbReference>
<name>A0A7U6GGF6_9GAMM</name>
<comment type="catalytic activity">
    <reaction evidence="5 8">
        <text>S-formylglutathione + H2O = formate + glutathione + H(+)</text>
        <dbReference type="Rhea" id="RHEA:14961"/>
        <dbReference type="ChEBI" id="CHEBI:15377"/>
        <dbReference type="ChEBI" id="CHEBI:15378"/>
        <dbReference type="ChEBI" id="CHEBI:15740"/>
        <dbReference type="ChEBI" id="CHEBI:57688"/>
        <dbReference type="ChEBI" id="CHEBI:57925"/>
        <dbReference type="EC" id="3.1.2.12"/>
    </reaction>
</comment>
<dbReference type="EC" id="3.1.2.12" evidence="2 6"/>
<evidence type="ECO:0000256" key="3">
    <source>
        <dbReference type="ARBA" id="ARBA00022487"/>
    </source>
</evidence>
<keyword evidence="4 8" id="KW-0378">Hydrolase</keyword>
<comment type="similarity">
    <text evidence="1 8">Belongs to the esterase D family.</text>
</comment>
<dbReference type="SUPFAM" id="SSF53474">
    <property type="entry name" value="alpha/beta-Hydrolases"/>
    <property type="match status" value="1"/>
</dbReference>
<dbReference type="PANTHER" id="PTHR10061">
    <property type="entry name" value="S-FORMYLGLUTATHIONE HYDROLASE"/>
    <property type="match status" value="1"/>
</dbReference>
<dbReference type="FunFam" id="3.40.50.1820:FF:000002">
    <property type="entry name" value="S-formylglutathione hydrolase"/>
    <property type="match status" value="1"/>
</dbReference>
<gene>
    <name evidence="9" type="ORF">TBH_C0220</name>
</gene>
<comment type="function">
    <text evidence="8">Serine hydrolase involved in the detoxification of formaldehyde.</text>
</comment>
<dbReference type="InterPro" id="IPR029058">
    <property type="entry name" value="AB_hydrolase_fold"/>
</dbReference>
<dbReference type="InterPro" id="IPR014186">
    <property type="entry name" value="S-formylglutathione_hydrol"/>
</dbReference>
<dbReference type="OrthoDB" id="9782200at2"/>
<dbReference type="PANTHER" id="PTHR10061:SF0">
    <property type="entry name" value="S-FORMYLGLUTATHIONE HYDROLASE"/>
    <property type="match status" value="1"/>
</dbReference>
<reference evidence="9 10" key="1">
    <citation type="journal article" date="2014" name="PLoS ONE">
        <title>Physiological and genomic features of a novel sulfur-oxidizing gammaproteobacterium belonging to a previously uncultivated symbiotic lineage isolated from a hydrothermal vent.</title>
        <authorList>
            <person name="Nunoura T."/>
            <person name="Takaki Y."/>
            <person name="Kazama H."/>
            <person name="Kakuta J."/>
            <person name="Shimamura S."/>
            <person name="Makita H."/>
            <person name="Hirai M."/>
            <person name="Miyazaki M."/>
            <person name="Takai K."/>
        </authorList>
    </citation>
    <scope>NUCLEOTIDE SEQUENCE [LARGE SCALE GENOMIC DNA]</scope>
    <source>
        <strain evidence="9 10">Hiromi1</strain>
    </source>
</reference>
<keyword evidence="3 8" id="KW-0719">Serine esterase</keyword>